<evidence type="ECO:0000256" key="3">
    <source>
        <dbReference type="SAM" id="Phobius"/>
    </source>
</evidence>
<dbReference type="PANTHER" id="PTHR35560">
    <property type="entry name" value="BLL0132 PROTEIN"/>
    <property type="match status" value="1"/>
</dbReference>
<dbReference type="Gene3D" id="3.40.50.1820">
    <property type="entry name" value="alpha/beta hydrolase"/>
    <property type="match status" value="1"/>
</dbReference>
<dbReference type="Proteomes" id="UP001213623">
    <property type="component" value="Chromosome 1"/>
</dbReference>
<dbReference type="AlphaFoldDB" id="A0AAF0EJM6"/>
<keyword evidence="5" id="KW-1185">Reference proteome</keyword>
<comment type="catalytic activity">
    <reaction evidence="2">
        <text>a monoacylglycerol + H2O = glycerol + a fatty acid + H(+)</text>
        <dbReference type="Rhea" id="RHEA:15245"/>
        <dbReference type="ChEBI" id="CHEBI:15377"/>
        <dbReference type="ChEBI" id="CHEBI:15378"/>
        <dbReference type="ChEBI" id="CHEBI:17408"/>
        <dbReference type="ChEBI" id="CHEBI:17754"/>
        <dbReference type="ChEBI" id="CHEBI:28868"/>
    </reaction>
</comment>
<reference evidence="4" key="1">
    <citation type="submission" date="2023-03" db="EMBL/GenBank/DDBJ databases">
        <title>Mating type loci evolution in Malassezia.</title>
        <authorList>
            <person name="Coelho M.A."/>
        </authorList>
    </citation>
    <scope>NUCLEOTIDE SEQUENCE</scope>
    <source>
        <strain evidence="4">CBS 9557</strain>
    </source>
</reference>
<keyword evidence="3" id="KW-0472">Membrane</keyword>
<dbReference type="SUPFAM" id="SSF53474">
    <property type="entry name" value="alpha/beta-Hydrolases"/>
    <property type="match status" value="1"/>
</dbReference>
<organism evidence="4 5">
    <name type="scientific">Malassezia nana</name>
    <dbReference type="NCBI Taxonomy" id="180528"/>
    <lineage>
        <taxon>Eukaryota</taxon>
        <taxon>Fungi</taxon>
        <taxon>Dikarya</taxon>
        <taxon>Basidiomycota</taxon>
        <taxon>Ustilaginomycotina</taxon>
        <taxon>Malasseziomycetes</taxon>
        <taxon>Malasseziales</taxon>
        <taxon>Malasseziaceae</taxon>
        <taxon>Malassezia</taxon>
    </lineage>
</organism>
<name>A0AAF0EJM6_9BASI</name>
<feature type="transmembrane region" description="Helical" evidence="3">
    <location>
        <begin position="508"/>
        <end position="531"/>
    </location>
</feature>
<evidence type="ECO:0000313" key="4">
    <source>
        <dbReference type="EMBL" id="WFD25805.1"/>
    </source>
</evidence>
<accession>A0AAF0EJM6</accession>
<evidence type="ECO:0000256" key="2">
    <source>
        <dbReference type="ARBA" id="ARBA00048461"/>
    </source>
</evidence>
<evidence type="ECO:0000256" key="1">
    <source>
        <dbReference type="ARBA" id="ARBA00047591"/>
    </source>
</evidence>
<keyword evidence="3" id="KW-1133">Transmembrane helix</keyword>
<dbReference type="InterPro" id="IPR029058">
    <property type="entry name" value="AB_hydrolase_fold"/>
</dbReference>
<evidence type="ECO:0000313" key="5">
    <source>
        <dbReference type="Proteomes" id="UP001213623"/>
    </source>
</evidence>
<gene>
    <name evidence="4" type="ORF">MNAN1_000771</name>
</gene>
<proteinExistence type="predicted"/>
<comment type="catalytic activity">
    <reaction evidence="1">
        <text>a diacylglycerol + H2O = a monoacylglycerol + a fatty acid + H(+)</text>
        <dbReference type="Rhea" id="RHEA:32731"/>
        <dbReference type="ChEBI" id="CHEBI:15377"/>
        <dbReference type="ChEBI" id="CHEBI:15378"/>
        <dbReference type="ChEBI" id="CHEBI:17408"/>
        <dbReference type="ChEBI" id="CHEBI:18035"/>
        <dbReference type="ChEBI" id="CHEBI:28868"/>
    </reaction>
</comment>
<dbReference type="EMBL" id="CP119892">
    <property type="protein sequence ID" value="WFD25805.1"/>
    <property type="molecule type" value="Genomic_DNA"/>
</dbReference>
<protein>
    <submittedName>
        <fullName evidence="4">Uncharacterized protein</fullName>
    </submittedName>
</protein>
<sequence length="552" mass="62533">MLTDMNGLKVSRPQNLRHKYRRQYQSYDQQMQIQNASVAAKDTSDILNVVNEVIGIPGLIDPNAPSWATQQNGLQVWWDDQDSGDSTQVPWFKDAQGANFSFNPTANVDLDTQTGGWKGLPQELDCSVDGLPWPNGQKLFILNTSLPVTDEKYQGQSVVQPFYVSDPSTYMNDPTRVKRVVLTFPGKPRDSWKYANLFNNALMWIYANPDQYPSVKKGEVVIIAPAVLNMDDQAAGGVEENWVAYRKSNWQMGGTSHYPPLQNGTVTFYSALDKIIEAVMDRSWFPNVNQIVIGGHSMGGQAAMRYALMRKERRYESNVKFWIANPGSWSWLTNSTDVLRPNYAPQNLGGQPSCQGDLDTWPYGLGGNTTKITKYARNRVMENTSETVALYKWRSIHYSLALLDNGSGDTHCEAQYQGYSHLHRGSNFALALAQMDSGWPANHSLTYVAGVSHQDYEMIAHETTMQYVFLKDYDIRFPDLYESHSKSNASDSAYTGDHEWEAPIYRTIAWIVLVVCIIAVVACLGICHYCFKANANDWDRDYWEYDSKRRLL</sequence>
<keyword evidence="3" id="KW-0812">Transmembrane</keyword>
<dbReference type="PANTHER" id="PTHR35560:SF3">
    <property type="entry name" value="PEPTIDASE S9 PROLYL OLIGOPEPTIDASE CATALYTIC DOMAIN-CONTAINING PROTEIN"/>
    <property type="match status" value="1"/>
</dbReference>